<organism evidence="1 2">
    <name type="scientific">Mycolicibacterium poriferae</name>
    <dbReference type="NCBI Taxonomy" id="39694"/>
    <lineage>
        <taxon>Bacteria</taxon>
        <taxon>Bacillati</taxon>
        <taxon>Actinomycetota</taxon>
        <taxon>Actinomycetes</taxon>
        <taxon>Mycobacteriales</taxon>
        <taxon>Mycobacteriaceae</taxon>
        <taxon>Mycolicibacterium</taxon>
    </lineage>
</organism>
<reference evidence="1 2" key="1">
    <citation type="journal article" date="2019" name="Emerg. Microbes Infect.">
        <title>Comprehensive subspecies identification of 175 nontuberculous mycobacteria species based on 7547 genomic profiles.</title>
        <authorList>
            <person name="Matsumoto Y."/>
            <person name="Kinjo T."/>
            <person name="Motooka D."/>
            <person name="Nabeya D."/>
            <person name="Jung N."/>
            <person name="Uechi K."/>
            <person name="Horii T."/>
            <person name="Iida T."/>
            <person name="Fujita J."/>
            <person name="Nakamura S."/>
        </authorList>
    </citation>
    <scope>NUCLEOTIDE SEQUENCE [LARGE SCALE GENOMIC DNA]</scope>
    <source>
        <strain evidence="1 2">JCM 12603</strain>
    </source>
</reference>
<dbReference type="Pfam" id="PF12900">
    <property type="entry name" value="Pyridox_ox_2"/>
    <property type="match status" value="1"/>
</dbReference>
<keyword evidence="2" id="KW-1185">Reference proteome</keyword>
<protein>
    <submittedName>
        <fullName evidence="1">Pyridoxamine 5'-phosphate oxidase</fullName>
    </submittedName>
</protein>
<evidence type="ECO:0000313" key="1">
    <source>
        <dbReference type="EMBL" id="BBX51150.1"/>
    </source>
</evidence>
<gene>
    <name evidence="1" type="ORF">MPOR_21760</name>
</gene>
<dbReference type="SUPFAM" id="SSF50475">
    <property type="entry name" value="FMN-binding split barrel"/>
    <property type="match status" value="1"/>
</dbReference>
<proteinExistence type="predicted"/>
<evidence type="ECO:0000313" key="2">
    <source>
        <dbReference type="Proteomes" id="UP000466785"/>
    </source>
</evidence>
<accession>A0A6N4VAK7</accession>
<dbReference type="AlphaFoldDB" id="A0A6N4VAK7"/>
<dbReference type="Proteomes" id="UP000466785">
    <property type="component" value="Chromosome"/>
</dbReference>
<name>A0A6N4VAK7_9MYCO</name>
<dbReference type="InterPro" id="IPR024747">
    <property type="entry name" value="Pyridox_Oxase-rel"/>
</dbReference>
<sequence length="158" mass="17692">MPHRVTWPAGYRQLMTDDVHPISIMSETECWNHMAEVSLGRLVTSVDGQPEIFPVNFAVQGRSILFRTAEGTKLISTAINNHVLFEVDDHTVVTGWSVIVKGVARSLRSDEDIAEAERVQLLPWTSTDKPHFVRIKPLSVTGRRFAFGSEPHRATSTV</sequence>
<dbReference type="Gene3D" id="2.30.110.10">
    <property type="entry name" value="Electron Transport, Fmn-binding Protein, Chain A"/>
    <property type="match status" value="1"/>
</dbReference>
<dbReference type="KEGG" id="mpof:MPOR_21760"/>
<dbReference type="InterPro" id="IPR012349">
    <property type="entry name" value="Split_barrel_FMN-bd"/>
</dbReference>
<dbReference type="EMBL" id="AP022570">
    <property type="protein sequence ID" value="BBX51150.1"/>
    <property type="molecule type" value="Genomic_DNA"/>
</dbReference>